<reference evidence="2" key="1">
    <citation type="submission" date="2020-10" db="EMBL/GenBank/DDBJ databases">
        <authorList>
            <person name="Gilroy R."/>
        </authorList>
    </citation>
    <scope>NUCLEOTIDE SEQUENCE</scope>
    <source>
        <strain evidence="2">ChiSjej2B20-13462</strain>
    </source>
</reference>
<gene>
    <name evidence="2" type="ORF">IAA67_04640</name>
</gene>
<protein>
    <submittedName>
        <fullName evidence="2">CinA family protein</fullName>
    </submittedName>
</protein>
<dbReference type="EMBL" id="DVFN01000068">
    <property type="protein sequence ID" value="HIQ69602.1"/>
    <property type="molecule type" value="Genomic_DNA"/>
</dbReference>
<name>A0A9D0Z5J0_9FIRM</name>
<dbReference type="Pfam" id="PF02464">
    <property type="entry name" value="CinA"/>
    <property type="match status" value="1"/>
</dbReference>
<dbReference type="InterPro" id="IPR036653">
    <property type="entry name" value="CinA-like_C"/>
</dbReference>
<comment type="caution">
    <text evidence="2">The sequence shown here is derived from an EMBL/GenBank/DDBJ whole genome shotgun (WGS) entry which is preliminary data.</text>
</comment>
<proteinExistence type="predicted"/>
<dbReference type="AlphaFoldDB" id="A0A9D0Z5J0"/>
<dbReference type="Proteomes" id="UP000886874">
    <property type="component" value="Unassembled WGS sequence"/>
</dbReference>
<feature type="domain" description="CinA C-terminal" evidence="1">
    <location>
        <begin position="4"/>
        <end position="155"/>
    </location>
</feature>
<reference evidence="2" key="2">
    <citation type="journal article" date="2021" name="PeerJ">
        <title>Extensive microbial diversity within the chicken gut microbiome revealed by metagenomics and culture.</title>
        <authorList>
            <person name="Gilroy R."/>
            <person name="Ravi A."/>
            <person name="Getino M."/>
            <person name="Pursley I."/>
            <person name="Horton D.L."/>
            <person name="Alikhan N.F."/>
            <person name="Baker D."/>
            <person name="Gharbi K."/>
            <person name="Hall N."/>
            <person name="Watson M."/>
            <person name="Adriaenssens E.M."/>
            <person name="Foster-Nyarko E."/>
            <person name="Jarju S."/>
            <person name="Secka A."/>
            <person name="Antonio M."/>
            <person name="Oren A."/>
            <person name="Chaudhuri R.R."/>
            <person name="La Ragione R."/>
            <person name="Hildebrand F."/>
            <person name="Pallen M.J."/>
        </authorList>
    </citation>
    <scope>NUCLEOTIDE SEQUENCE</scope>
    <source>
        <strain evidence="2">ChiSjej2B20-13462</strain>
    </source>
</reference>
<dbReference type="InterPro" id="IPR008136">
    <property type="entry name" value="CinA_C"/>
</dbReference>
<evidence type="ECO:0000313" key="2">
    <source>
        <dbReference type="EMBL" id="HIQ69602.1"/>
    </source>
</evidence>
<organism evidence="2 3">
    <name type="scientific">Candidatus Avoscillospira stercorigallinarum</name>
    <dbReference type="NCBI Taxonomy" id="2840708"/>
    <lineage>
        <taxon>Bacteria</taxon>
        <taxon>Bacillati</taxon>
        <taxon>Bacillota</taxon>
        <taxon>Clostridia</taxon>
        <taxon>Eubacteriales</taxon>
        <taxon>Oscillospiraceae</taxon>
        <taxon>Oscillospiraceae incertae sedis</taxon>
        <taxon>Candidatus Avoscillospira</taxon>
    </lineage>
</organism>
<dbReference type="SUPFAM" id="SSF142433">
    <property type="entry name" value="CinA-like"/>
    <property type="match status" value="1"/>
</dbReference>
<accession>A0A9D0Z5J0</accession>
<evidence type="ECO:0000313" key="3">
    <source>
        <dbReference type="Proteomes" id="UP000886874"/>
    </source>
</evidence>
<dbReference type="Gene3D" id="3.90.950.20">
    <property type="entry name" value="CinA-like"/>
    <property type="match status" value="1"/>
</dbReference>
<dbReference type="NCBIfam" id="TIGR00199">
    <property type="entry name" value="PncC_domain"/>
    <property type="match status" value="1"/>
</dbReference>
<sequence length="158" mass="16293">MTTEELARQLLQALEARGLTLATAESCTGGGIGHALTAIPGSSKTYRGGVISYTNEVKHAVLGVPQETLDAYTAVSRETAEAMARGARQVLGADAALSVTGLAGPDGDGTGRPVGLVYIGCATPHTVLVQEWRFSGSRARIRAQAVDTALKLALTAML</sequence>
<evidence type="ECO:0000259" key="1">
    <source>
        <dbReference type="Pfam" id="PF02464"/>
    </source>
</evidence>